<feature type="domain" description="N-acetyltransferase" evidence="1">
    <location>
        <begin position="68"/>
        <end position="162"/>
    </location>
</feature>
<dbReference type="InterPro" id="IPR000182">
    <property type="entry name" value="GNAT_dom"/>
</dbReference>
<dbReference type="Proteomes" id="UP000800093">
    <property type="component" value="Unassembled WGS sequence"/>
</dbReference>
<dbReference type="Gene3D" id="3.40.630.30">
    <property type="match status" value="1"/>
</dbReference>
<organism evidence="2 3">
    <name type="scientific">Lojkania enalia</name>
    <dbReference type="NCBI Taxonomy" id="147567"/>
    <lineage>
        <taxon>Eukaryota</taxon>
        <taxon>Fungi</taxon>
        <taxon>Dikarya</taxon>
        <taxon>Ascomycota</taxon>
        <taxon>Pezizomycotina</taxon>
        <taxon>Dothideomycetes</taxon>
        <taxon>Pleosporomycetidae</taxon>
        <taxon>Pleosporales</taxon>
        <taxon>Pleosporales incertae sedis</taxon>
        <taxon>Lojkania</taxon>
    </lineage>
</organism>
<comment type="caution">
    <text evidence="2">The sequence shown here is derived from an EMBL/GenBank/DDBJ whole genome shotgun (WGS) entry which is preliminary data.</text>
</comment>
<dbReference type="Pfam" id="PF00583">
    <property type="entry name" value="Acetyltransf_1"/>
    <property type="match status" value="1"/>
</dbReference>
<proteinExistence type="predicted"/>
<reference evidence="3" key="1">
    <citation type="journal article" date="2020" name="Stud. Mycol.">
        <title>101 Dothideomycetes genomes: A test case for predicting lifestyles and emergence of pathogens.</title>
        <authorList>
            <person name="Haridas S."/>
            <person name="Albert R."/>
            <person name="Binder M."/>
            <person name="Bloem J."/>
            <person name="LaButti K."/>
            <person name="Salamov A."/>
            <person name="Andreopoulos B."/>
            <person name="Baker S."/>
            <person name="Barry K."/>
            <person name="Bills G."/>
            <person name="Bluhm B."/>
            <person name="Cannon C."/>
            <person name="Castanera R."/>
            <person name="Culley D."/>
            <person name="Daum C."/>
            <person name="Ezra D."/>
            <person name="Gonzalez J."/>
            <person name="Henrissat B."/>
            <person name="Kuo A."/>
            <person name="Liang C."/>
            <person name="Lipzen A."/>
            <person name="Lutzoni F."/>
            <person name="Magnuson J."/>
            <person name="Mondo S."/>
            <person name="Nolan M."/>
            <person name="Ohm R."/>
            <person name="Pangilinan J."/>
            <person name="Park H.-J."/>
            <person name="Ramirez L."/>
            <person name="Alfaro M."/>
            <person name="Sun H."/>
            <person name="Tritt A."/>
            <person name="Yoshinaga Y."/>
            <person name="Zwiers L.-H."/>
            <person name="Turgeon B."/>
            <person name="Goodwin S."/>
            <person name="Spatafora J."/>
            <person name="Crous P."/>
            <person name="Grigoriev I."/>
        </authorList>
    </citation>
    <scope>NUCLEOTIDE SEQUENCE [LARGE SCALE GENOMIC DNA]</scope>
    <source>
        <strain evidence="3">CBS 304.66</strain>
    </source>
</reference>
<dbReference type="GO" id="GO:0016747">
    <property type="term" value="F:acyltransferase activity, transferring groups other than amino-acyl groups"/>
    <property type="evidence" value="ECO:0007669"/>
    <property type="project" value="InterPro"/>
</dbReference>
<evidence type="ECO:0000259" key="1">
    <source>
        <dbReference type="Pfam" id="PF00583"/>
    </source>
</evidence>
<dbReference type="SUPFAM" id="SSF55729">
    <property type="entry name" value="Acyl-CoA N-acyltransferases (Nat)"/>
    <property type="match status" value="1"/>
</dbReference>
<evidence type="ECO:0000313" key="2">
    <source>
        <dbReference type="EMBL" id="KAF2261227.1"/>
    </source>
</evidence>
<evidence type="ECO:0000313" key="3">
    <source>
        <dbReference type="Proteomes" id="UP000800093"/>
    </source>
</evidence>
<protein>
    <recommendedName>
        <fullName evidence="1">N-acetyltransferase domain-containing protein</fullName>
    </recommendedName>
</protein>
<gene>
    <name evidence="2" type="ORF">CC78DRAFT_535833</name>
</gene>
<sequence length="248" mass="27994">MSATLNQTTETSTAPVGLQSRLYYAKDIRADPALATSLWELVNNGYRNPKSYDPKAWDPLPIRFATIQELYEMLGDDGVFAAIHDGDKLIACASATPWHGDISWQSSMRRGKENDLVIKTPAYFDPNEKGWELKAVVVLEGYLKQGLATKCLTTLQNYLLEREMANGGDGDAKLRLWVHTVEFVNGPYWRRRGWKNIRVHRMPKTFWGCTTEFDLVVMAKDVDIPVQKKSEDVLHLKASDATVAVVEC</sequence>
<keyword evidence="3" id="KW-1185">Reference proteome</keyword>
<dbReference type="EMBL" id="ML986662">
    <property type="protein sequence ID" value="KAF2261227.1"/>
    <property type="molecule type" value="Genomic_DNA"/>
</dbReference>
<accession>A0A9P4K4M6</accession>
<dbReference type="InterPro" id="IPR016181">
    <property type="entry name" value="Acyl_CoA_acyltransferase"/>
</dbReference>
<dbReference type="AlphaFoldDB" id="A0A9P4K4M6"/>
<name>A0A9P4K4M6_9PLEO</name>
<dbReference type="OrthoDB" id="3794209at2759"/>